<sequence>MTGRIQRCERDCNRQITCSGRQLGSQGGGRDAYGRSTQQGDSRLIIPGRGSSGQENQQPRQLYTPGEPARPSGGASIGSGLIGMEGKPTGNTFRPPPGFMDDAPEQEAAPSENPMELLQRVRGGTGHWHELAKLLPILSAAGFDGVLVEQEAGVERRTQNKWTVSMQVYESLRRSEEFPKEKLSHFDGEGTEELLYEMRNLGVSLRPAAAEYIVDNDLDPYEATVLSRAVKEHERRGGQKEGFSVAPGDCLAFKYYRDAIECRGEDAKTAMVKKGLDVAVTPDAEQKLRRLIEAPEEDESAAPATAANLQTLRLTREEMGFKTVPLVSGLEAATAADLQALPEVRQSGSFSAFTLASTNPKQQWVGLPAWNILLLARKPFAVALHDCSAIPAVLSSANAKTPEEKAKLAGPGLLVCDSQPEEVSERHFYMVASDKGLQIVDGEHAKESGEACSQILFLCRPPTALGASVASETSHLLQV</sequence>
<dbReference type="InterPro" id="IPR040781">
    <property type="entry name" value="Raf1_HTH"/>
</dbReference>
<name>A0ABP1FKP4_9CHLO</name>
<dbReference type="PANTHER" id="PTHR35299:SF6">
    <property type="entry name" value="RUBISCO ACCUMULATION FACTOR 1"/>
    <property type="match status" value="1"/>
</dbReference>
<comment type="caution">
    <text evidence="6">The sequence shown here is derived from an EMBL/GenBank/DDBJ whole genome shotgun (WGS) entry which is preliminary data.</text>
</comment>
<accession>A0ABP1FKP4</accession>
<organism evidence="6 7">
    <name type="scientific">Coccomyxa viridis</name>
    <dbReference type="NCBI Taxonomy" id="1274662"/>
    <lineage>
        <taxon>Eukaryota</taxon>
        <taxon>Viridiplantae</taxon>
        <taxon>Chlorophyta</taxon>
        <taxon>core chlorophytes</taxon>
        <taxon>Trebouxiophyceae</taxon>
        <taxon>Trebouxiophyceae incertae sedis</taxon>
        <taxon>Coccomyxaceae</taxon>
        <taxon>Coccomyxa</taxon>
    </lineage>
</organism>
<evidence type="ECO:0000259" key="4">
    <source>
        <dbReference type="Pfam" id="PF18578"/>
    </source>
</evidence>
<dbReference type="EMBL" id="CAXHTA020000004">
    <property type="protein sequence ID" value="CAL5220535.1"/>
    <property type="molecule type" value="Genomic_DNA"/>
</dbReference>
<feature type="domain" description="Rubisco accumulation factor 1 C-terminal" evidence="3">
    <location>
        <begin position="309"/>
        <end position="462"/>
    </location>
</feature>
<evidence type="ECO:0000259" key="5">
    <source>
        <dbReference type="Pfam" id="PF18579"/>
    </source>
</evidence>
<feature type="domain" description="Rubisco accumulation factor 1 alpha-helical" evidence="4">
    <location>
        <begin position="190"/>
        <end position="291"/>
    </location>
</feature>
<gene>
    <name evidence="6" type="primary">g2570</name>
    <name evidence="6" type="ORF">VP750_LOCUS2194</name>
</gene>
<dbReference type="Proteomes" id="UP001497392">
    <property type="component" value="Unassembled WGS sequence"/>
</dbReference>
<proteinExistence type="predicted"/>
<feature type="region of interest" description="Disordered" evidence="2">
    <location>
        <begin position="18"/>
        <end position="111"/>
    </location>
</feature>
<evidence type="ECO:0000256" key="2">
    <source>
        <dbReference type="SAM" id="MobiDB-lite"/>
    </source>
</evidence>
<feature type="compositionally biased region" description="Polar residues" evidence="2">
    <location>
        <begin position="52"/>
        <end position="61"/>
    </location>
</feature>
<keyword evidence="1" id="KW-0143">Chaperone</keyword>
<reference evidence="6 7" key="1">
    <citation type="submission" date="2024-06" db="EMBL/GenBank/DDBJ databases">
        <authorList>
            <person name="Kraege A."/>
            <person name="Thomma B."/>
        </authorList>
    </citation>
    <scope>NUCLEOTIDE SEQUENCE [LARGE SCALE GENOMIC DNA]</scope>
</reference>
<evidence type="ECO:0000313" key="7">
    <source>
        <dbReference type="Proteomes" id="UP001497392"/>
    </source>
</evidence>
<dbReference type="Pfam" id="PF18578">
    <property type="entry name" value="Raf1_N"/>
    <property type="match status" value="1"/>
</dbReference>
<dbReference type="Pfam" id="PF18579">
    <property type="entry name" value="Raf1_HTH"/>
    <property type="match status" value="1"/>
</dbReference>
<feature type="domain" description="Rubisco accumulation factor 1 helix turn helix" evidence="5">
    <location>
        <begin position="115"/>
        <end position="172"/>
    </location>
</feature>
<evidence type="ECO:0000259" key="3">
    <source>
        <dbReference type="Pfam" id="PF18087"/>
    </source>
</evidence>
<dbReference type="InterPro" id="IPR037494">
    <property type="entry name" value="RAF1"/>
</dbReference>
<dbReference type="PANTHER" id="PTHR35299">
    <property type="entry name" value="RUBISCO ACCUMULATION FACTOR 1"/>
    <property type="match status" value="1"/>
</dbReference>
<dbReference type="InterPro" id="IPR041358">
    <property type="entry name" value="Raf1_N"/>
</dbReference>
<evidence type="ECO:0000313" key="6">
    <source>
        <dbReference type="EMBL" id="CAL5220535.1"/>
    </source>
</evidence>
<protein>
    <submittedName>
        <fullName evidence="6">G2570 protein</fullName>
    </submittedName>
</protein>
<dbReference type="InterPro" id="IPR040858">
    <property type="entry name" value="Raf1_C"/>
</dbReference>
<evidence type="ECO:0000256" key="1">
    <source>
        <dbReference type="ARBA" id="ARBA00023186"/>
    </source>
</evidence>
<dbReference type="Pfam" id="PF18087">
    <property type="entry name" value="RuBisCo_chap_C"/>
    <property type="match status" value="1"/>
</dbReference>
<keyword evidence="7" id="KW-1185">Reference proteome</keyword>